<dbReference type="PRINTS" id="PR00411">
    <property type="entry name" value="PNDRDTASEI"/>
</dbReference>
<evidence type="ECO:0000259" key="5">
    <source>
        <dbReference type="Pfam" id="PF07992"/>
    </source>
</evidence>
<dbReference type="InterPro" id="IPR050151">
    <property type="entry name" value="Class-I_Pyr_Nuc-Dis_Oxidored"/>
</dbReference>
<keyword evidence="1" id="KW-0285">Flavoprotein</keyword>
<dbReference type="SUPFAM" id="SSF55424">
    <property type="entry name" value="FAD/NAD-linked reductases, dimerisation (C-terminal) domain"/>
    <property type="match status" value="1"/>
</dbReference>
<evidence type="ECO:0000313" key="6">
    <source>
        <dbReference type="EMBL" id="MPM56457.1"/>
    </source>
</evidence>
<organism evidence="6">
    <name type="scientific">bioreactor metagenome</name>
    <dbReference type="NCBI Taxonomy" id="1076179"/>
    <lineage>
        <taxon>unclassified sequences</taxon>
        <taxon>metagenomes</taxon>
        <taxon>ecological metagenomes</taxon>
    </lineage>
</organism>
<dbReference type="SUPFAM" id="SSF51905">
    <property type="entry name" value="FAD/NAD(P)-binding domain"/>
    <property type="match status" value="1"/>
</dbReference>
<dbReference type="Gene3D" id="3.50.50.60">
    <property type="entry name" value="FAD/NAD(P)-binding domain"/>
    <property type="match status" value="1"/>
</dbReference>
<dbReference type="InterPro" id="IPR016156">
    <property type="entry name" value="FAD/NAD-linked_Rdtase_dimer_sf"/>
</dbReference>
<accession>A0A645ATQ3</accession>
<dbReference type="PANTHER" id="PTHR22912:SF217">
    <property type="entry name" value="DIHYDROLIPOYL DEHYDROGENASE"/>
    <property type="match status" value="1"/>
</dbReference>
<evidence type="ECO:0000259" key="4">
    <source>
        <dbReference type="Pfam" id="PF02852"/>
    </source>
</evidence>
<dbReference type="GO" id="GO:0004148">
    <property type="term" value="F:dihydrolipoyl dehydrogenase (NADH) activity"/>
    <property type="evidence" value="ECO:0007669"/>
    <property type="project" value="UniProtKB-EC"/>
</dbReference>
<dbReference type="InterPro" id="IPR036188">
    <property type="entry name" value="FAD/NAD-bd_sf"/>
</dbReference>
<dbReference type="EMBL" id="VSSQ01015765">
    <property type="protein sequence ID" value="MPM56457.1"/>
    <property type="molecule type" value="Genomic_DNA"/>
</dbReference>
<dbReference type="InterPro" id="IPR004099">
    <property type="entry name" value="Pyr_nucl-diS_OxRdtase_dimer"/>
</dbReference>
<dbReference type="Pfam" id="PF02852">
    <property type="entry name" value="Pyr_redox_dim"/>
    <property type="match status" value="1"/>
</dbReference>
<evidence type="ECO:0000256" key="1">
    <source>
        <dbReference type="ARBA" id="ARBA00022630"/>
    </source>
</evidence>
<protein>
    <submittedName>
        <fullName evidence="6">Dihydrolipoyl dehydrogenase</fullName>
        <ecNumber evidence="6">1.8.1.4</ecNumber>
    </submittedName>
</protein>
<dbReference type="GO" id="GO:0006103">
    <property type="term" value="P:2-oxoglutarate metabolic process"/>
    <property type="evidence" value="ECO:0007669"/>
    <property type="project" value="TreeGrafter"/>
</dbReference>
<sequence>MKAEALSIDHAAVVRRKNKVVKLLTAGVKAQLKAVSADVYAGRARVQGRDSEGFLVSVGTETLTGERLLIAAGSSPAFAPIPGLREGFESGFVLTNREILDLNEPPQSLCVIGGGVIGLELAGYFTSIGSQVTVIEMLDHIAGETDREMASLLQADMLRKGTRFELSARVVSIKEGEVTFEKDGGQIVLPCGKVLLSIGRRPNSADMGLEQIGISMDRAAVITDERMRTNVPGVWAAGDINGKSMLAHTAYREAEVAVNDMLGIPDIMRYDAIPSVIYTNPEMSSVGLTEQEAEKRGISVRVVKLPMNYAGRYRAENEDGRGIMKMLVNQSGRVVGGQILANYSSEFIVALGSWIELGLTVEQIKKIVFPHPTVSEIIREAVFAYE</sequence>
<dbReference type="PRINTS" id="PR00368">
    <property type="entry name" value="FADPNR"/>
</dbReference>
<reference evidence="6" key="1">
    <citation type="submission" date="2019-08" db="EMBL/GenBank/DDBJ databases">
        <authorList>
            <person name="Kucharzyk K."/>
            <person name="Murdoch R.W."/>
            <person name="Higgins S."/>
            <person name="Loffler F."/>
        </authorList>
    </citation>
    <scope>NUCLEOTIDE SEQUENCE</scope>
</reference>
<dbReference type="Pfam" id="PF07992">
    <property type="entry name" value="Pyr_redox_2"/>
    <property type="match status" value="1"/>
</dbReference>
<dbReference type="AlphaFoldDB" id="A0A645ATQ3"/>
<comment type="caution">
    <text evidence="6">The sequence shown here is derived from an EMBL/GenBank/DDBJ whole genome shotgun (WGS) entry which is preliminary data.</text>
</comment>
<proteinExistence type="predicted"/>
<keyword evidence="2" id="KW-0274">FAD</keyword>
<evidence type="ECO:0000256" key="3">
    <source>
        <dbReference type="ARBA" id="ARBA00023027"/>
    </source>
</evidence>
<gene>
    <name evidence="6" type="primary">pdhD_20</name>
    <name evidence="6" type="ORF">SDC9_103261</name>
</gene>
<dbReference type="EC" id="1.8.1.4" evidence="6"/>
<keyword evidence="3" id="KW-0520">NAD</keyword>
<feature type="domain" description="Pyridine nucleotide-disulphide oxidoreductase dimerisation" evidence="4">
    <location>
        <begin position="273"/>
        <end position="381"/>
    </location>
</feature>
<feature type="domain" description="FAD/NAD(P)-binding" evidence="5">
    <location>
        <begin position="12"/>
        <end position="254"/>
    </location>
</feature>
<keyword evidence="6" id="KW-0560">Oxidoreductase</keyword>
<dbReference type="InterPro" id="IPR023753">
    <property type="entry name" value="FAD/NAD-binding_dom"/>
</dbReference>
<name>A0A645ATQ3_9ZZZZ</name>
<dbReference type="GO" id="GO:0050660">
    <property type="term" value="F:flavin adenine dinucleotide binding"/>
    <property type="evidence" value="ECO:0007669"/>
    <property type="project" value="TreeGrafter"/>
</dbReference>
<evidence type="ECO:0000256" key="2">
    <source>
        <dbReference type="ARBA" id="ARBA00022827"/>
    </source>
</evidence>
<dbReference type="PANTHER" id="PTHR22912">
    <property type="entry name" value="DISULFIDE OXIDOREDUCTASE"/>
    <property type="match status" value="1"/>
</dbReference>